<dbReference type="PANTHER" id="PTHR35258:SF1">
    <property type="entry name" value="SPERMATOGENESIS-ASSOCIATED PROTEIN 22"/>
    <property type="match status" value="1"/>
</dbReference>
<reference evidence="3" key="1">
    <citation type="submission" date="2019-12" db="UniProtKB">
        <authorList>
            <consortium name="WormBaseParasite"/>
        </authorList>
    </citation>
    <scope>IDENTIFICATION</scope>
</reference>
<evidence type="ECO:0000313" key="3">
    <source>
        <dbReference type="WBParaSite" id="TMUE_1000005695.1"/>
    </source>
</evidence>
<dbReference type="GO" id="GO:0007276">
    <property type="term" value="P:gamete generation"/>
    <property type="evidence" value="ECO:0007669"/>
    <property type="project" value="InterPro"/>
</dbReference>
<keyword evidence="2" id="KW-1185">Reference proteome</keyword>
<evidence type="ECO:0000313" key="2">
    <source>
        <dbReference type="Proteomes" id="UP000046395"/>
    </source>
</evidence>
<dbReference type="PANTHER" id="PTHR35258">
    <property type="entry name" value="SPERMATOGENESIS-ASSOCIATED PROTEIN 22"/>
    <property type="match status" value="1"/>
</dbReference>
<dbReference type="WBParaSite" id="TMUE_1000005695.1">
    <property type="protein sequence ID" value="TMUE_1000005695.1"/>
    <property type="gene ID" value="WBGene00286737"/>
</dbReference>
<organism evidence="2 3">
    <name type="scientific">Trichuris muris</name>
    <name type="common">Mouse whipworm</name>
    <dbReference type="NCBI Taxonomy" id="70415"/>
    <lineage>
        <taxon>Eukaryota</taxon>
        <taxon>Metazoa</taxon>
        <taxon>Ecdysozoa</taxon>
        <taxon>Nematoda</taxon>
        <taxon>Enoplea</taxon>
        <taxon>Dorylaimia</taxon>
        <taxon>Trichinellida</taxon>
        <taxon>Trichuridae</taxon>
        <taxon>Trichuris</taxon>
    </lineage>
</organism>
<accession>A0A5S6QF15</accession>
<evidence type="ECO:0000256" key="1">
    <source>
        <dbReference type="SAM" id="MobiDB-lite"/>
    </source>
</evidence>
<dbReference type="InterPro" id="IPR033536">
    <property type="entry name" value="Spata22"/>
</dbReference>
<dbReference type="STRING" id="70415.A0A5S6QF15"/>
<dbReference type="GO" id="GO:0007129">
    <property type="term" value="P:homologous chromosome pairing at meiosis"/>
    <property type="evidence" value="ECO:0007669"/>
    <property type="project" value="InterPro"/>
</dbReference>
<name>A0A5S6QF15_TRIMR</name>
<sequence>MDPNESISPFLRLMNELQSNSGQKPPANNGRAERSVGNNSLVGGSKFAAYSQRKETLKPMHERNEASNAGSADQFKTIQTDDSVACHVNPLKCAANQSNTVHVRAHAQCDKVRSADNCKAGARQLTLNATIRNVKEWSEYQGLYLSLLFDVYSVLDSDIICNRFGGSQFTLRDQTGCLLATYYSIDEEIIPAKMGDWLRVEGVVRSWGFQATSVKYAEANFLKGLREKIIASKIALENRLYQLYG</sequence>
<dbReference type="Proteomes" id="UP000046395">
    <property type="component" value="Unassembled WGS sequence"/>
</dbReference>
<dbReference type="AlphaFoldDB" id="A0A5S6QF15"/>
<feature type="region of interest" description="Disordered" evidence="1">
    <location>
        <begin position="17"/>
        <end position="44"/>
    </location>
</feature>
<dbReference type="GO" id="GO:0000711">
    <property type="term" value="P:meiotic DNA repair synthesis"/>
    <property type="evidence" value="ECO:0007669"/>
    <property type="project" value="InterPro"/>
</dbReference>
<protein>
    <submittedName>
        <fullName evidence="3">Uncharacterized protein</fullName>
    </submittedName>
</protein>
<dbReference type="GO" id="GO:0051445">
    <property type="term" value="P:regulation of meiotic cell cycle"/>
    <property type="evidence" value="ECO:0007669"/>
    <property type="project" value="TreeGrafter"/>
</dbReference>
<proteinExistence type="predicted"/>